<dbReference type="AlphaFoldDB" id="A0A2N0VL58"/>
<keyword evidence="2" id="KW-1185">Reference proteome</keyword>
<protein>
    <submittedName>
        <fullName evidence="1">Uncharacterized protein</fullName>
    </submittedName>
</protein>
<organism evidence="1 2">
    <name type="scientific">Rhodohalobacter barkolensis</name>
    <dbReference type="NCBI Taxonomy" id="2053187"/>
    <lineage>
        <taxon>Bacteria</taxon>
        <taxon>Pseudomonadati</taxon>
        <taxon>Balneolota</taxon>
        <taxon>Balneolia</taxon>
        <taxon>Balneolales</taxon>
        <taxon>Balneolaceae</taxon>
        <taxon>Rhodohalobacter</taxon>
    </lineage>
</organism>
<dbReference type="RefSeq" id="WP_101072177.1">
    <property type="nucleotide sequence ID" value="NZ_PISP01000001.1"/>
</dbReference>
<accession>A0A2N0VL58</accession>
<dbReference type="OrthoDB" id="9914077at2"/>
<dbReference type="Proteomes" id="UP000233398">
    <property type="component" value="Unassembled WGS sequence"/>
</dbReference>
<dbReference type="EMBL" id="PISP01000001">
    <property type="protein sequence ID" value="PKD44889.1"/>
    <property type="molecule type" value="Genomic_DNA"/>
</dbReference>
<sequence length="100" mass="11084">MDNKRFFISLFFGLVLLVGTGLSTIHFHIDDTSGTETVHQLVEDDFQCVICGSAFKYSPQPKIVSEIYSTPTLIRYSQPTLSYESSISPSFDGRAPPAFA</sequence>
<comment type="caution">
    <text evidence="1">The sequence shown here is derived from an EMBL/GenBank/DDBJ whole genome shotgun (WGS) entry which is preliminary data.</text>
</comment>
<gene>
    <name evidence="1" type="ORF">CWD77_05360</name>
</gene>
<evidence type="ECO:0000313" key="2">
    <source>
        <dbReference type="Proteomes" id="UP000233398"/>
    </source>
</evidence>
<name>A0A2N0VL58_9BACT</name>
<reference evidence="1 2" key="1">
    <citation type="submission" date="2017-11" db="EMBL/GenBank/DDBJ databases">
        <title>Rhodohalobacter 15182 sp. nov., isolated from a salt lake.</title>
        <authorList>
            <person name="Han S."/>
        </authorList>
    </citation>
    <scope>NUCLEOTIDE SEQUENCE [LARGE SCALE GENOMIC DNA]</scope>
    <source>
        <strain evidence="1 2">15182</strain>
    </source>
</reference>
<proteinExistence type="predicted"/>
<evidence type="ECO:0000313" key="1">
    <source>
        <dbReference type="EMBL" id="PKD44889.1"/>
    </source>
</evidence>